<organism evidence="2 3">
    <name type="scientific">Acetobacter okinawensis</name>
    <dbReference type="NCBI Taxonomy" id="1076594"/>
    <lineage>
        <taxon>Bacteria</taxon>
        <taxon>Pseudomonadati</taxon>
        <taxon>Pseudomonadota</taxon>
        <taxon>Alphaproteobacteria</taxon>
        <taxon>Acetobacterales</taxon>
        <taxon>Acetobacteraceae</taxon>
        <taxon>Acetobacter</taxon>
    </lineage>
</organism>
<dbReference type="AlphaFoldDB" id="A0A252BV82"/>
<feature type="transmembrane region" description="Helical" evidence="1">
    <location>
        <begin position="325"/>
        <end position="344"/>
    </location>
</feature>
<comment type="caution">
    <text evidence="2">The sequence shown here is derived from an EMBL/GenBank/DDBJ whole genome shotgun (WGS) entry which is preliminary data.</text>
</comment>
<feature type="transmembrane region" description="Helical" evidence="1">
    <location>
        <begin position="132"/>
        <end position="151"/>
    </location>
</feature>
<sequence length="497" mass="55899">MRALNDIFKNKSFLFVFMSYILFSLPIFLSNVYYMDDNARALYGYTWSRSGRIFSTFIMNALDLRLNNIIDCAPLGQILGLAVLACAAVLFTQRVTRQSAPDWVALSICGVPLAAQPFFLENLSYKFDALPMLMAQACAVFACALPLGWSLRRKMGVCIALVFSIMAFYQPSLNTFLGLSLIVFLADCQHDNCARAWRSLGIKVVSLVVSGVFYKAAIVRYFVHGDFESSHAVAVGLHDVSFMQFKNNAEEVLGLLNALLSSGAKPIFLALYAVSTLVTFFCGFQILKKKTKEDIVSGLFVFMIPFAILFLLSGIMFLLKNPYSVPRTFVSFSTCVIFANIFFLQPFAQKFRWVGLLPIVYFFVISFSYGNALKENARFQTYHIERVAGVLDDAGFEPGDDLFLYGDEVQSPIVHNAVIAMPVLGRLMPRQGIHDDDIFGYSLLRGRGIEGREHTAQEWDNARTCLQPEYRVHLSSNFAVFRVKRTFCVQELRSKAE</sequence>
<keyword evidence="1" id="KW-0812">Transmembrane</keyword>
<reference evidence="3" key="1">
    <citation type="submission" date="2014-06" db="EMBL/GenBank/DDBJ databases">
        <authorList>
            <person name="Winans N.J."/>
            <person name="Newell P.D."/>
            <person name="Douglas A.E."/>
        </authorList>
    </citation>
    <scope>NUCLEOTIDE SEQUENCE [LARGE SCALE GENOMIC DNA]</scope>
</reference>
<feature type="transmembrane region" description="Helical" evidence="1">
    <location>
        <begin position="267"/>
        <end position="287"/>
    </location>
</feature>
<feature type="transmembrane region" description="Helical" evidence="1">
    <location>
        <begin position="103"/>
        <end position="120"/>
    </location>
</feature>
<dbReference type="OrthoDB" id="2043221at2"/>
<evidence type="ECO:0000256" key="1">
    <source>
        <dbReference type="SAM" id="Phobius"/>
    </source>
</evidence>
<feature type="transmembrane region" description="Helical" evidence="1">
    <location>
        <begin position="299"/>
        <end position="319"/>
    </location>
</feature>
<feature type="transmembrane region" description="Helical" evidence="1">
    <location>
        <begin position="12"/>
        <end position="34"/>
    </location>
</feature>
<dbReference type="Proteomes" id="UP000194931">
    <property type="component" value="Unassembled WGS sequence"/>
</dbReference>
<name>A0A252BV82_9PROT</name>
<dbReference type="RefSeq" id="WP_086638992.1">
    <property type="nucleotide sequence ID" value="NZ_JOPJ01000009.1"/>
</dbReference>
<feature type="transmembrane region" description="Helical" evidence="1">
    <location>
        <begin position="351"/>
        <end position="370"/>
    </location>
</feature>
<protein>
    <recommendedName>
        <fullName evidence="4">Glucosyl transferase GtrII</fullName>
    </recommendedName>
</protein>
<evidence type="ECO:0000313" key="3">
    <source>
        <dbReference type="Proteomes" id="UP000194931"/>
    </source>
</evidence>
<keyword evidence="1" id="KW-1133">Transmembrane helix</keyword>
<keyword evidence="3" id="KW-1185">Reference proteome</keyword>
<dbReference type="InterPro" id="IPR025686">
    <property type="entry name" value="Glucos_trans_II"/>
</dbReference>
<evidence type="ECO:0000313" key="2">
    <source>
        <dbReference type="EMBL" id="OUJ12854.1"/>
    </source>
</evidence>
<dbReference type="Pfam" id="PF14264">
    <property type="entry name" value="Glucos_trans_II"/>
    <property type="match status" value="1"/>
</dbReference>
<feature type="transmembrane region" description="Helical" evidence="1">
    <location>
        <begin position="158"/>
        <end position="186"/>
    </location>
</feature>
<gene>
    <name evidence="2" type="ORF">HK26_13315</name>
</gene>
<dbReference type="EMBL" id="JOPJ01000009">
    <property type="protein sequence ID" value="OUJ12854.1"/>
    <property type="molecule type" value="Genomic_DNA"/>
</dbReference>
<evidence type="ECO:0008006" key="4">
    <source>
        <dbReference type="Google" id="ProtNLM"/>
    </source>
</evidence>
<accession>A0A252BV82</accession>
<feature type="transmembrane region" description="Helical" evidence="1">
    <location>
        <begin position="73"/>
        <end position="91"/>
    </location>
</feature>
<proteinExistence type="predicted"/>
<keyword evidence="1" id="KW-0472">Membrane</keyword>